<evidence type="ECO:0000256" key="3">
    <source>
        <dbReference type="ARBA" id="ARBA00022692"/>
    </source>
</evidence>
<evidence type="ECO:0000313" key="10">
    <source>
        <dbReference type="EMBL" id="KAG5683282.1"/>
    </source>
</evidence>
<comment type="subcellular location">
    <subcellularLocation>
        <location evidence="1">Cell membrane</location>
        <topology evidence="1">Multi-pass membrane protein</topology>
    </subcellularLocation>
</comment>
<keyword evidence="11" id="KW-1185">Reference proteome</keyword>
<keyword evidence="9" id="KW-0732">Signal</keyword>
<keyword evidence="2" id="KW-1003">Cell membrane</keyword>
<evidence type="ECO:0000256" key="8">
    <source>
        <dbReference type="SAM" id="Phobius"/>
    </source>
</evidence>
<comment type="caution">
    <text evidence="10">The sequence shown here is derived from an EMBL/GenBank/DDBJ whole genome shotgun (WGS) entry which is preliminary data.</text>
</comment>
<evidence type="ECO:0008006" key="12">
    <source>
        <dbReference type="Google" id="ProtNLM"/>
    </source>
</evidence>
<name>A0A9J6CLX4_POLVA</name>
<keyword evidence="3 8" id="KW-0812">Transmembrane</keyword>
<accession>A0A9J6CLX4</accession>
<evidence type="ECO:0000256" key="4">
    <source>
        <dbReference type="ARBA" id="ARBA00022989"/>
    </source>
</evidence>
<protein>
    <recommendedName>
        <fullName evidence="12">Ionotropic receptor</fullName>
    </recommendedName>
</protein>
<dbReference type="Proteomes" id="UP001107558">
    <property type="component" value="Chromosome 1"/>
</dbReference>
<feature type="transmembrane region" description="Helical" evidence="8">
    <location>
        <begin position="574"/>
        <end position="595"/>
    </location>
</feature>
<reference evidence="10" key="1">
    <citation type="submission" date="2021-03" db="EMBL/GenBank/DDBJ databases">
        <title>Chromosome level genome of the anhydrobiotic midge Polypedilum vanderplanki.</title>
        <authorList>
            <person name="Yoshida Y."/>
            <person name="Kikawada T."/>
            <person name="Gusev O."/>
        </authorList>
    </citation>
    <scope>NUCLEOTIDE SEQUENCE</scope>
    <source>
        <strain evidence="10">NIAS01</strain>
        <tissue evidence="10">Whole body or cell culture</tissue>
    </source>
</reference>
<evidence type="ECO:0000256" key="2">
    <source>
        <dbReference type="ARBA" id="ARBA00022475"/>
    </source>
</evidence>
<evidence type="ECO:0000256" key="9">
    <source>
        <dbReference type="SAM" id="SignalP"/>
    </source>
</evidence>
<evidence type="ECO:0000256" key="6">
    <source>
        <dbReference type="ARBA" id="ARBA00023170"/>
    </source>
</evidence>
<keyword evidence="7" id="KW-0325">Glycoprotein</keyword>
<dbReference type="OrthoDB" id="6614738at2759"/>
<feature type="signal peptide" evidence="9">
    <location>
        <begin position="1"/>
        <end position="16"/>
    </location>
</feature>
<dbReference type="Gene3D" id="1.10.287.70">
    <property type="match status" value="1"/>
</dbReference>
<evidence type="ECO:0000256" key="1">
    <source>
        <dbReference type="ARBA" id="ARBA00004651"/>
    </source>
</evidence>
<keyword evidence="6" id="KW-0675">Receptor</keyword>
<gene>
    <name evidence="10" type="ORF">PVAND_012571</name>
</gene>
<feature type="chain" id="PRO_5039948642" description="Ionotropic receptor" evidence="9">
    <location>
        <begin position="17"/>
        <end position="619"/>
    </location>
</feature>
<proteinExistence type="predicted"/>
<dbReference type="GO" id="GO:0005886">
    <property type="term" value="C:plasma membrane"/>
    <property type="evidence" value="ECO:0007669"/>
    <property type="project" value="UniProtKB-SubCell"/>
</dbReference>
<dbReference type="EMBL" id="JADBJN010000001">
    <property type="protein sequence ID" value="KAG5683282.1"/>
    <property type="molecule type" value="Genomic_DNA"/>
</dbReference>
<dbReference type="PANTHER" id="PTHR42643:SF30">
    <property type="entry name" value="IONOTROPIC RECEPTOR 40A-RELATED"/>
    <property type="match status" value="1"/>
</dbReference>
<evidence type="ECO:0000256" key="5">
    <source>
        <dbReference type="ARBA" id="ARBA00023136"/>
    </source>
</evidence>
<evidence type="ECO:0000256" key="7">
    <source>
        <dbReference type="ARBA" id="ARBA00023180"/>
    </source>
</evidence>
<organism evidence="10 11">
    <name type="scientific">Polypedilum vanderplanki</name>
    <name type="common">Sleeping chironomid midge</name>
    <dbReference type="NCBI Taxonomy" id="319348"/>
    <lineage>
        <taxon>Eukaryota</taxon>
        <taxon>Metazoa</taxon>
        <taxon>Ecdysozoa</taxon>
        <taxon>Arthropoda</taxon>
        <taxon>Hexapoda</taxon>
        <taxon>Insecta</taxon>
        <taxon>Pterygota</taxon>
        <taxon>Neoptera</taxon>
        <taxon>Endopterygota</taxon>
        <taxon>Diptera</taxon>
        <taxon>Nematocera</taxon>
        <taxon>Chironomoidea</taxon>
        <taxon>Chironomidae</taxon>
        <taxon>Chironominae</taxon>
        <taxon>Polypedilum</taxon>
        <taxon>Polypedilum</taxon>
    </lineage>
</organism>
<dbReference type="InterPro" id="IPR052192">
    <property type="entry name" value="Insect_Ionotropic_Sensory_Rcpt"/>
</dbReference>
<sequence length="619" mass="73622">MKIFLILLTFFALIKANRYKKEAIAQAMCEVIEKSHKNENWVLNLIIFGEESDNLKDIANELIKRMDKSKPLIIKHIEKSQEIKLNNSAIILLKSINDLNTFNSIARIEEVQRENLNFYVHFEQTDANLQKILLICHFKKSDDGCIIEYEYLFLNFGDEILRLMKFDLFSKRLCNFLHPSLINFFFMRYMEWNHDLEIRKKYENFYGCQLFFGHALNTVYYHYTRNYSGEIVHFGIIPLMIDAVSKVANYSYVYVDSKIYVIEDKSLIVAGEMSDLHIRHSIIHKDNKITDLPILDGTELIFIITPGELYTIYEKLFLPFDELTWILLCFTFTTAFIVIFTLKFLKIVRISIYGKEVKNPTLNVVSIFFGNSLIEIPTRNIPRFILILFIWFCLMFRTCYQSKLFEFMTSEMRRPEIQTIDELFEKNYTIYSDELNCHTFNQIYNWPKSKLIFLPHGKNHKTPSTIMNLLSNFNTTSERQAVIIGSGFLLFYEKYFETKFKVLKQPFLTMGTVLLMGKNHFYSHIFYKTLRELMPSGIPYHFTKIHKEIYYKLVNEKEEKEPKVLTLDDLDFGFFIWFPFIAISIIVFILELIIFKLTNKKKRFRKIKFAKVHPIEFSK</sequence>
<keyword evidence="5 8" id="KW-0472">Membrane</keyword>
<dbReference type="AlphaFoldDB" id="A0A9J6CLX4"/>
<feature type="transmembrane region" description="Helical" evidence="8">
    <location>
        <begin position="380"/>
        <end position="400"/>
    </location>
</feature>
<feature type="transmembrane region" description="Helical" evidence="8">
    <location>
        <begin position="323"/>
        <end position="345"/>
    </location>
</feature>
<evidence type="ECO:0000313" key="11">
    <source>
        <dbReference type="Proteomes" id="UP001107558"/>
    </source>
</evidence>
<dbReference type="PANTHER" id="PTHR42643">
    <property type="entry name" value="IONOTROPIC RECEPTOR 20A-RELATED"/>
    <property type="match status" value="1"/>
</dbReference>
<keyword evidence="4 8" id="KW-1133">Transmembrane helix</keyword>